<organism evidence="2 3">
    <name type="scientific">Fredinandcohnia quinoae</name>
    <dbReference type="NCBI Taxonomy" id="2918902"/>
    <lineage>
        <taxon>Bacteria</taxon>
        <taxon>Bacillati</taxon>
        <taxon>Bacillota</taxon>
        <taxon>Bacilli</taxon>
        <taxon>Bacillales</taxon>
        <taxon>Bacillaceae</taxon>
        <taxon>Fredinandcohnia</taxon>
    </lineage>
</organism>
<keyword evidence="3" id="KW-1185">Reference proteome</keyword>
<keyword evidence="1" id="KW-0732">Signal</keyword>
<dbReference type="Proteomes" id="UP001431131">
    <property type="component" value="Unassembled WGS sequence"/>
</dbReference>
<evidence type="ECO:0000256" key="1">
    <source>
        <dbReference type="SAM" id="SignalP"/>
    </source>
</evidence>
<comment type="caution">
    <text evidence="2">The sequence shown here is derived from an EMBL/GenBank/DDBJ whole genome shotgun (WGS) entry which is preliminary data.</text>
</comment>
<protein>
    <submittedName>
        <fullName evidence="2">YpjP family protein</fullName>
    </submittedName>
</protein>
<evidence type="ECO:0000313" key="2">
    <source>
        <dbReference type="EMBL" id="MCH1626381.1"/>
    </source>
</evidence>
<dbReference type="EMBL" id="JAKTTI010000021">
    <property type="protein sequence ID" value="MCH1626381.1"/>
    <property type="molecule type" value="Genomic_DNA"/>
</dbReference>
<feature type="signal peptide" evidence="1">
    <location>
        <begin position="1"/>
        <end position="26"/>
    </location>
</feature>
<dbReference type="AlphaFoldDB" id="A0AAW5EAE0"/>
<reference evidence="2" key="1">
    <citation type="submission" date="2022-02" db="EMBL/GenBank/DDBJ databases">
        <title>Fredinandcohnia quinoae sp. nov. isolated from Chenopodium quinoa seeds.</title>
        <authorList>
            <person name="Saati-Santamaria Z."/>
            <person name="Flores-Felix J.D."/>
            <person name="Igual J.M."/>
            <person name="Velazquez E."/>
            <person name="Garcia-Fraile P."/>
            <person name="Martinez-Molina E."/>
        </authorList>
    </citation>
    <scope>NUCLEOTIDE SEQUENCE</scope>
    <source>
        <strain evidence="2">SECRCQ15</strain>
    </source>
</reference>
<dbReference type="InterPro" id="IPR025616">
    <property type="entry name" value="YpjP"/>
</dbReference>
<sequence>MQKWMRKALVVTFSILTFGMITPPLALTMDENNPDQSSKLDAVDQQSREKSLYALDEIHNETESESFLSYAIANAEKQSFEKFGNKIGPIIEDEFRNEILPKIELAISTVAAQYPAEQLNELEITEQPAGGNGEKIFHIFHRESGEDIIRFHVRKDHPPQDGYWFNFHYHTYHDGFQAHHTLGEIYWDKNTPPRWMS</sequence>
<accession>A0AAW5EAE0</accession>
<gene>
    <name evidence="2" type="ORF">MJG50_13665</name>
</gene>
<name>A0AAW5EAE0_9BACI</name>
<dbReference type="RefSeq" id="WP_240256294.1">
    <property type="nucleotide sequence ID" value="NZ_JAKTTI010000021.1"/>
</dbReference>
<feature type="chain" id="PRO_5043509808" evidence="1">
    <location>
        <begin position="27"/>
        <end position="197"/>
    </location>
</feature>
<proteinExistence type="predicted"/>
<evidence type="ECO:0000313" key="3">
    <source>
        <dbReference type="Proteomes" id="UP001431131"/>
    </source>
</evidence>
<dbReference type="Pfam" id="PF14005">
    <property type="entry name" value="YpjP"/>
    <property type="match status" value="1"/>
</dbReference>